<dbReference type="AlphaFoldDB" id="I3SBM5"/>
<organism evidence="1">
    <name type="scientific">Medicago truncatula</name>
    <name type="common">Barrel medic</name>
    <name type="synonym">Medicago tribuloides</name>
    <dbReference type="NCBI Taxonomy" id="3880"/>
    <lineage>
        <taxon>Eukaryota</taxon>
        <taxon>Viridiplantae</taxon>
        <taxon>Streptophyta</taxon>
        <taxon>Embryophyta</taxon>
        <taxon>Tracheophyta</taxon>
        <taxon>Spermatophyta</taxon>
        <taxon>Magnoliopsida</taxon>
        <taxon>eudicotyledons</taxon>
        <taxon>Gunneridae</taxon>
        <taxon>Pentapetalae</taxon>
        <taxon>rosids</taxon>
        <taxon>fabids</taxon>
        <taxon>Fabales</taxon>
        <taxon>Fabaceae</taxon>
        <taxon>Papilionoideae</taxon>
        <taxon>50 kb inversion clade</taxon>
        <taxon>NPAAA clade</taxon>
        <taxon>Hologalegina</taxon>
        <taxon>IRL clade</taxon>
        <taxon>Trifolieae</taxon>
        <taxon>Medicago</taxon>
    </lineage>
</organism>
<name>I3SBM5_MEDTR</name>
<sequence length="37" mass="4451">MRECLAIATFFFLRMLLVMDELGRLAENNSQFLKHYE</sequence>
<reference evidence="1" key="1">
    <citation type="submission" date="2012-05" db="EMBL/GenBank/DDBJ databases">
        <authorList>
            <person name="Krishnakumar V."/>
            <person name="Cheung F."/>
            <person name="Xiao Y."/>
            <person name="Chan A."/>
            <person name="Moskal W.A."/>
            <person name="Town C.D."/>
        </authorList>
    </citation>
    <scope>NUCLEOTIDE SEQUENCE</scope>
</reference>
<accession>I3SBM5</accession>
<evidence type="ECO:0000313" key="1">
    <source>
        <dbReference type="EMBL" id="AFK37667.1"/>
    </source>
</evidence>
<dbReference type="EMBL" id="BT137872">
    <property type="protein sequence ID" value="AFK37667.1"/>
    <property type="molecule type" value="mRNA"/>
</dbReference>
<protein>
    <submittedName>
        <fullName evidence="1">Uncharacterized protein</fullName>
    </submittedName>
</protein>
<proteinExistence type="evidence at transcript level"/>